<keyword evidence="9" id="KW-0479">Metal-binding</keyword>
<dbReference type="Gene3D" id="3.40.50.12440">
    <property type="match status" value="4"/>
</dbReference>
<evidence type="ECO:0000256" key="6">
    <source>
        <dbReference type="ARBA" id="ARBA00022475"/>
    </source>
</evidence>
<keyword evidence="12" id="KW-0411">Iron-sulfur</keyword>
<dbReference type="InterPro" id="IPR006963">
    <property type="entry name" value="Mopterin_OxRdtase_4Fe-4S_dom"/>
</dbReference>
<feature type="compositionally biased region" description="Low complexity" evidence="15">
    <location>
        <begin position="1079"/>
        <end position="1089"/>
    </location>
</feature>
<dbReference type="EC" id="1.7.5.1" evidence="5"/>
<dbReference type="GO" id="GO:0160182">
    <property type="term" value="F:nitrate reductase (quinone) activity"/>
    <property type="evidence" value="ECO:0007669"/>
    <property type="project" value="UniProtKB-EC"/>
</dbReference>
<dbReference type="PROSITE" id="PS51669">
    <property type="entry name" value="4FE4S_MOW_BIS_MGD"/>
    <property type="match status" value="1"/>
</dbReference>
<accession>A0A1I6K897</accession>
<dbReference type="InterPro" id="IPR006657">
    <property type="entry name" value="MoPterin_dinucl-bd_dom"/>
</dbReference>
<feature type="compositionally biased region" description="Gly residues" evidence="15">
    <location>
        <begin position="773"/>
        <end position="795"/>
    </location>
</feature>
<dbReference type="SMART" id="SM00926">
    <property type="entry name" value="Molybdop_Fe4S4"/>
    <property type="match status" value="1"/>
</dbReference>
<keyword evidence="10" id="KW-0560">Oxidoreductase</keyword>
<evidence type="ECO:0000313" key="18">
    <source>
        <dbReference type="Proteomes" id="UP000199062"/>
    </source>
</evidence>
<dbReference type="EMBL" id="FOZK01000001">
    <property type="protein sequence ID" value="SFR87258.1"/>
    <property type="molecule type" value="Genomic_DNA"/>
</dbReference>
<dbReference type="GO" id="GO:0043546">
    <property type="term" value="F:molybdopterin cofactor binding"/>
    <property type="evidence" value="ECO:0007669"/>
    <property type="project" value="InterPro"/>
</dbReference>
<dbReference type="InterPro" id="IPR027467">
    <property type="entry name" value="MopterinOxRdtase_cofactor_BS"/>
</dbReference>
<dbReference type="GO" id="GO:0046872">
    <property type="term" value="F:metal ion binding"/>
    <property type="evidence" value="ECO:0007669"/>
    <property type="project" value="UniProtKB-KW"/>
</dbReference>
<keyword evidence="6" id="KW-1003">Cell membrane</keyword>
<evidence type="ECO:0000256" key="1">
    <source>
        <dbReference type="ARBA" id="ARBA00001942"/>
    </source>
</evidence>
<keyword evidence="11" id="KW-0408">Iron</keyword>
<evidence type="ECO:0000259" key="16">
    <source>
        <dbReference type="PROSITE" id="PS51669"/>
    </source>
</evidence>
<sequence>MSEYDETDDDRYSEPDHADEDAGASPADHERLGRPIDGDPADETAGDSPGGTDTGSAGEIDRRAFLQGIGAAAAVGVSGVGLGQELDGIRAVEGTNYLGSYPYRDWEDFYREQWDWDSVARSTHGVNCTGSCSWNVYVKNGQVWREEQAADYPQFDEDVPDPNPRGCQKGACYTDYVNADHRVKYPLRRTGERGEGQWQRISWDEALTEIAEKVIEEVQAGRYDAISGFTPIPAMSPVSFASGSRLIRLLGGVSHSFYDWYSDLPPGEPLTWGVQTDNAESADWYNADYLMAWGSNVNVTRIPDAKYFLEAAYEGTKRVGVFPDYSQTAIHCDEWLSPEPGSDIALALGMARTIVDEGLYDPAHLREQTDMPLLVRQDTGKFLRASEVSGLGGGADDPSKVFVMVDGNGNLREAPGSLGNRAGEYDPDASIETGFQPQLAVDRSVGGTSVRSVWNHLLDELGQYGPDFVYEETGVGRQTYQRIAREFGQAERAKIIHGKGVNDWYHNDLGNRAIQLLLTLTGNLGRQGTGFDHYVGQEKIWTYEGWSELSFPVEGRSVATALWTYYHAGIMGNVDDDTRQRIQEAVDRDWMPLFPEERPDGSRPDPSVMFIWRGNYFNQSKGGVAVEERLWPKLDLIVDVNFRMDSSALYSDIVLPAASHYEKYDLNMTDMHSYVHPFTPAIEPLAESKTDWQIFRELAAKIQELASERDLNPVDDRSFDRQIDLTTVHDDYVRDQLSGEAGALTEDRAACEFILEHSTETNLGAAQDAPDPGEGGGGAGDDGGGASDGGGGGESRGSETGASDGDADSRYRRGQPGPTGQITMDDIDEQPRRFQAAGDHWTSPLEEGEAYTPWKRFVQDKEPWPTFTGRQQYYIDHDWFLELGEELPTHKTPLDLQDPEEYPLRYNTPHPRWSIHSTWRDNETMLRLQRGEPLVYLHPDDAAERGIEDGDVVRLYNDHDELAVQVKVYPSSEPGTARMFFAWERFQFESRGNFNTLVGMYMKPTQLVQYPEDSGEHLSFRPNYWGPTGVNSDVRVEVKLAESMDRSWRGPGGTDNVSGDTDDDIEGDEGPLDVRTETETATENGTATETDGDATVTDGGEGQ</sequence>
<dbReference type="PANTHER" id="PTHR43105">
    <property type="entry name" value="RESPIRATORY NITRATE REDUCTASE"/>
    <property type="match status" value="1"/>
</dbReference>
<evidence type="ECO:0000256" key="9">
    <source>
        <dbReference type="ARBA" id="ARBA00022723"/>
    </source>
</evidence>
<comment type="cofactor">
    <cofactor evidence="2">
        <name>[4Fe-4S] cluster</name>
        <dbReference type="ChEBI" id="CHEBI:49883"/>
    </cofactor>
</comment>
<dbReference type="SUPFAM" id="SSF50692">
    <property type="entry name" value="ADC-like"/>
    <property type="match status" value="1"/>
</dbReference>
<comment type="similarity">
    <text evidence="4">Belongs to the prokaryotic molybdopterin-containing oxidoreductase family.</text>
</comment>
<feature type="region of interest" description="Disordered" evidence="15">
    <location>
        <begin position="1045"/>
        <end position="1103"/>
    </location>
</feature>
<protein>
    <recommendedName>
        <fullName evidence="5">nitrate reductase (quinone)</fullName>
        <ecNumber evidence="5">1.7.5.1</ecNumber>
    </recommendedName>
</protein>
<dbReference type="SUPFAM" id="SSF53706">
    <property type="entry name" value="Formate dehydrogenase/DMSO reductase, domains 1-3"/>
    <property type="match status" value="1"/>
</dbReference>
<dbReference type="GO" id="GO:0005886">
    <property type="term" value="C:plasma membrane"/>
    <property type="evidence" value="ECO:0007669"/>
    <property type="project" value="UniProtKB-SubCell"/>
</dbReference>
<evidence type="ECO:0000256" key="7">
    <source>
        <dbReference type="ARBA" id="ARBA00022485"/>
    </source>
</evidence>
<keyword evidence="13" id="KW-0472">Membrane</keyword>
<keyword evidence="18" id="KW-1185">Reference proteome</keyword>
<dbReference type="STRING" id="767519.SAMN05216559_0329"/>
<dbReference type="Pfam" id="PF01568">
    <property type="entry name" value="Molydop_binding"/>
    <property type="match status" value="1"/>
</dbReference>
<feature type="domain" description="4Fe-4S Mo/W bis-MGD-type" evidence="16">
    <location>
        <begin position="117"/>
        <end position="181"/>
    </location>
</feature>
<comment type="catalytic activity">
    <reaction evidence="14">
        <text>nitrate + a quinol = a quinone + nitrite + H2O</text>
        <dbReference type="Rhea" id="RHEA:56144"/>
        <dbReference type="ChEBI" id="CHEBI:15377"/>
        <dbReference type="ChEBI" id="CHEBI:16301"/>
        <dbReference type="ChEBI" id="CHEBI:17632"/>
        <dbReference type="ChEBI" id="CHEBI:24646"/>
        <dbReference type="ChEBI" id="CHEBI:132124"/>
        <dbReference type="EC" id="1.7.5.1"/>
    </reaction>
</comment>
<dbReference type="CDD" id="cd02776">
    <property type="entry name" value="MopB_CT_Nitrate-R-NarG-like"/>
    <property type="match status" value="1"/>
</dbReference>
<comment type="subcellular location">
    <subcellularLocation>
        <location evidence="3">Cell membrane</location>
        <topology evidence="3">Peripheral membrane protein</topology>
    </subcellularLocation>
</comment>
<dbReference type="PANTHER" id="PTHR43105:SF2">
    <property type="entry name" value="RESPIRATORY NITRATE REDUCTASE 2 ALPHA CHAIN"/>
    <property type="match status" value="1"/>
</dbReference>
<dbReference type="AlphaFoldDB" id="A0A1I6K897"/>
<evidence type="ECO:0000256" key="4">
    <source>
        <dbReference type="ARBA" id="ARBA00010312"/>
    </source>
</evidence>
<evidence type="ECO:0000256" key="3">
    <source>
        <dbReference type="ARBA" id="ARBA00004202"/>
    </source>
</evidence>
<dbReference type="GO" id="GO:0051539">
    <property type="term" value="F:4 iron, 4 sulfur cluster binding"/>
    <property type="evidence" value="ECO:0007669"/>
    <property type="project" value="UniProtKB-KW"/>
</dbReference>
<dbReference type="Proteomes" id="UP000199062">
    <property type="component" value="Unassembled WGS sequence"/>
</dbReference>
<evidence type="ECO:0000256" key="14">
    <source>
        <dbReference type="ARBA" id="ARBA00048294"/>
    </source>
</evidence>
<comment type="cofactor">
    <cofactor evidence="1">
        <name>Mo-bis(molybdopterin guanine dinucleotide)</name>
        <dbReference type="ChEBI" id="CHEBI:60539"/>
    </cofactor>
</comment>
<evidence type="ECO:0000313" key="17">
    <source>
        <dbReference type="EMBL" id="SFR87258.1"/>
    </source>
</evidence>
<feature type="region of interest" description="Disordered" evidence="15">
    <location>
        <begin position="1"/>
        <end position="58"/>
    </location>
</feature>
<dbReference type="InterPro" id="IPR009010">
    <property type="entry name" value="Asp_de-COase-like_dom_sf"/>
</dbReference>
<feature type="region of interest" description="Disordered" evidence="15">
    <location>
        <begin position="763"/>
        <end position="828"/>
    </location>
</feature>
<feature type="compositionally biased region" description="Acidic residues" evidence="15">
    <location>
        <begin position="1060"/>
        <end position="1071"/>
    </location>
</feature>
<keyword evidence="8" id="KW-0500">Molybdenum</keyword>
<dbReference type="InterPro" id="IPR050123">
    <property type="entry name" value="Prok_molybdopt-oxidoreductase"/>
</dbReference>
<evidence type="ECO:0000256" key="11">
    <source>
        <dbReference type="ARBA" id="ARBA00023004"/>
    </source>
</evidence>
<evidence type="ECO:0000256" key="12">
    <source>
        <dbReference type="ARBA" id="ARBA00023014"/>
    </source>
</evidence>
<organism evidence="17 18">
    <name type="scientific">Halomicrobium zhouii</name>
    <dbReference type="NCBI Taxonomy" id="767519"/>
    <lineage>
        <taxon>Archaea</taxon>
        <taxon>Methanobacteriati</taxon>
        <taxon>Methanobacteriota</taxon>
        <taxon>Stenosarchaea group</taxon>
        <taxon>Halobacteria</taxon>
        <taxon>Halobacteriales</taxon>
        <taxon>Haloarculaceae</taxon>
        <taxon>Halomicrobium</taxon>
    </lineage>
</organism>
<proteinExistence type="inferred from homology"/>
<dbReference type="RefSeq" id="WP_245778580.1">
    <property type="nucleotide sequence ID" value="NZ_FOZK01000001.1"/>
</dbReference>
<reference evidence="17 18" key="1">
    <citation type="submission" date="2016-10" db="EMBL/GenBank/DDBJ databases">
        <authorList>
            <person name="de Groot N.N."/>
        </authorList>
    </citation>
    <scope>NUCLEOTIDE SEQUENCE [LARGE SCALE GENOMIC DNA]</scope>
    <source>
        <strain evidence="17 18">CGMCC 1.10457</strain>
    </source>
</reference>
<feature type="compositionally biased region" description="Basic and acidic residues" evidence="15">
    <location>
        <begin position="27"/>
        <end position="37"/>
    </location>
</feature>
<evidence type="ECO:0000256" key="5">
    <source>
        <dbReference type="ARBA" id="ARBA00012500"/>
    </source>
</evidence>
<dbReference type="Pfam" id="PF00384">
    <property type="entry name" value="Molybdopterin"/>
    <property type="match status" value="1"/>
</dbReference>
<dbReference type="PROSITE" id="PS00551">
    <property type="entry name" value="MOLYBDOPTERIN_PROK_1"/>
    <property type="match status" value="1"/>
</dbReference>
<name>A0A1I6K897_9EURY</name>
<gene>
    <name evidence="17" type="ORF">SAMN05216559_0329</name>
</gene>
<keyword evidence="7" id="KW-0004">4Fe-4S</keyword>
<evidence type="ECO:0000256" key="10">
    <source>
        <dbReference type="ARBA" id="ARBA00023002"/>
    </source>
</evidence>
<dbReference type="CDD" id="cd02750">
    <property type="entry name" value="MopB_Nitrate-R-NarG-like"/>
    <property type="match status" value="1"/>
</dbReference>
<evidence type="ECO:0000256" key="2">
    <source>
        <dbReference type="ARBA" id="ARBA00001966"/>
    </source>
</evidence>
<dbReference type="InterPro" id="IPR006656">
    <property type="entry name" value="Mopterin_OxRdtase"/>
</dbReference>
<evidence type="ECO:0000256" key="8">
    <source>
        <dbReference type="ARBA" id="ARBA00022505"/>
    </source>
</evidence>
<dbReference type="InterPro" id="IPR037943">
    <property type="entry name" value="MopB_CT_Nitrate-R-NarG-like"/>
</dbReference>
<evidence type="ECO:0000256" key="15">
    <source>
        <dbReference type="SAM" id="MobiDB-lite"/>
    </source>
</evidence>
<evidence type="ECO:0000256" key="13">
    <source>
        <dbReference type="ARBA" id="ARBA00023136"/>
    </source>
</evidence>